<gene>
    <name evidence="1" type="ORF">METZ01_LOCUS345210</name>
</gene>
<sequence length="50" mass="5259">MNKSLFCDQIVSRRIVQAVEAANGEVAVLVSCPACVSILGVTRRADPAIS</sequence>
<accession>A0A382R3W2</accession>
<name>A0A382R3W2_9ZZZZ</name>
<evidence type="ECO:0000313" key="1">
    <source>
        <dbReference type="EMBL" id="SVC92356.1"/>
    </source>
</evidence>
<dbReference type="EMBL" id="UINC01118907">
    <property type="protein sequence ID" value="SVC92356.1"/>
    <property type="molecule type" value="Genomic_DNA"/>
</dbReference>
<dbReference type="AlphaFoldDB" id="A0A382R3W2"/>
<proteinExistence type="predicted"/>
<reference evidence="1" key="1">
    <citation type="submission" date="2018-05" db="EMBL/GenBank/DDBJ databases">
        <authorList>
            <person name="Lanie J.A."/>
            <person name="Ng W.-L."/>
            <person name="Kazmierczak K.M."/>
            <person name="Andrzejewski T.M."/>
            <person name="Davidsen T.M."/>
            <person name="Wayne K.J."/>
            <person name="Tettelin H."/>
            <person name="Glass J.I."/>
            <person name="Rusch D."/>
            <person name="Podicherti R."/>
            <person name="Tsui H.-C.T."/>
            <person name="Winkler M.E."/>
        </authorList>
    </citation>
    <scope>NUCLEOTIDE SEQUENCE</scope>
</reference>
<protein>
    <submittedName>
        <fullName evidence="1">Uncharacterized protein</fullName>
    </submittedName>
</protein>
<organism evidence="1">
    <name type="scientific">marine metagenome</name>
    <dbReference type="NCBI Taxonomy" id="408172"/>
    <lineage>
        <taxon>unclassified sequences</taxon>
        <taxon>metagenomes</taxon>
        <taxon>ecological metagenomes</taxon>
    </lineage>
</organism>